<keyword evidence="1" id="KW-0238">DNA-binding</keyword>
<dbReference type="PANTHER" id="PTHR38479">
    <property type="entry name" value="LMO0824 PROTEIN"/>
    <property type="match status" value="1"/>
</dbReference>
<evidence type="ECO:0000313" key="2">
    <source>
        <dbReference type="Proteomes" id="UP000292507"/>
    </source>
</evidence>
<evidence type="ECO:0000313" key="1">
    <source>
        <dbReference type="EMBL" id="RZU30577.1"/>
    </source>
</evidence>
<protein>
    <submittedName>
        <fullName evidence="1">Winged helix DNA-binding protein</fullName>
    </submittedName>
</protein>
<dbReference type="InterPro" id="IPR009351">
    <property type="entry name" value="AlkZ-like"/>
</dbReference>
<dbReference type="RefSeq" id="WP_104528665.1">
    <property type="nucleotide sequence ID" value="NZ_POQT01000016.1"/>
</dbReference>
<gene>
    <name evidence="1" type="ORF">BKA19_0197</name>
</gene>
<dbReference type="AlphaFoldDB" id="A0A4Q7Y1C6"/>
<accession>A0A4Q7Y1C6</accession>
<dbReference type="Proteomes" id="UP000292507">
    <property type="component" value="Unassembled WGS sequence"/>
</dbReference>
<comment type="caution">
    <text evidence="1">The sequence shown here is derived from an EMBL/GenBank/DDBJ whole genome shotgun (WGS) entry which is preliminary data.</text>
</comment>
<keyword evidence="2" id="KW-1185">Reference proteome</keyword>
<dbReference type="EMBL" id="SHKV01000001">
    <property type="protein sequence ID" value="RZU30577.1"/>
    <property type="molecule type" value="Genomic_DNA"/>
</dbReference>
<organism evidence="1 2">
    <name type="scientific">Blastococcus saxobsidens</name>
    <dbReference type="NCBI Taxonomy" id="138336"/>
    <lineage>
        <taxon>Bacteria</taxon>
        <taxon>Bacillati</taxon>
        <taxon>Actinomycetota</taxon>
        <taxon>Actinomycetes</taxon>
        <taxon>Geodermatophilales</taxon>
        <taxon>Geodermatophilaceae</taxon>
        <taxon>Blastococcus</taxon>
    </lineage>
</organism>
<dbReference type="PANTHER" id="PTHR38479:SF2">
    <property type="entry name" value="WINGED HELIX DNA-BINDING DOMAIN-CONTAINING PROTEIN"/>
    <property type="match status" value="1"/>
</dbReference>
<dbReference type="GO" id="GO:0003677">
    <property type="term" value="F:DNA binding"/>
    <property type="evidence" value="ECO:0007669"/>
    <property type="project" value="UniProtKB-KW"/>
</dbReference>
<sequence length="353" mass="37918">MTSLRDLALMRLVAQQLAGPPAEDPAAAVRRLAAVQGQDFPGAVTSVALRAAGHRREDVLAALDGGTVVRSWPMRGTLHLLLAEDLPWLLELLGPRALTGLARRRAALELTEEQAERARDIAVAVLSGGRRLSRTGLLAAIDAGGVSTTGQRGYHLLWFLAQTGTLCLGPTDDGEQQFVLLDEWVRAPRRLQGEEALAELALRFFRGHGPATVADLVRWAGSTVRDVRTGVAAAGDRLARLEVDGTEHLLDPGLPDLLRVHRDAARAVRLLPGFDEFVLGYADRGAVLDPRFAERIAPGRNGVFRPTVVRDGRIVGTWRWTGTGRRRTAVAELFEPGDDGLAAAVPSLAAALP</sequence>
<dbReference type="Pfam" id="PF06224">
    <property type="entry name" value="AlkZ-like"/>
    <property type="match status" value="1"/>
</dbReference>
<reference evidence="1 2" key="1">
    <citation type="submission" date="2019-02" db="EMBL/GenBank/DDBJ databases">
        <title>Sequencing the genomes of 1000 actinobacteria strains.</title>
        <authorList>
            <person name="Klenk H.-P."/>
        </authorList>
    </citation>
    <scope>NUCLEOTIDE SEQUENCE [LARGE SCALE GENOMIC DNA]</scope>
    <source>
        <strain evidence="1 2">DSM 44509</strain>
    </source>
</reference>
<proteinExistence type="predicted"/>
<name>A0A4Q7Y1C6_9ACTN</name>
<dbReference type="OrthoDB" id="9148135at2"/>